<dbReference type="PANTHER" id="PTHR33744:SF7">
    <property type="entry name" value="PUCR FAMILY TRANSCRIPTIONAL REGULATOR"/>
    <property type="match status" value="1"/>
</dbReference>
<gene>
    <name evidence="4" type="ORF">FOJ82_00700</name>
</gene>
<protein>
    <submittedName>
        <fullName evidence="4">PucR family transcriptional regulator</fullName>
    </submittedName>
</protein>
<evidence type="ECO:0000259" key="2">
    <source>
        <dbReference type="Pfam" id="PF13556"/>
    </source>
</evidence>
<dbReference type="Gene3D" id="1.10.10.2840">
    <property type="entry name" value="PucR C-terminal helix-turn-helix domain"/>
    <property type="match status" value="1"/>
</dbReference>
<proteinExistence type="inferred from homology"/>
<dbReference type="Proteomes" id="UP000317638">
    <property type="component" value="Unassembled WGS sequence"/>
</dbReference>
<dbReference type="InterPro" id="IPR051448">
    <property type="entry name" value="CdaR-like_regulators"/>
</dbReference>
<accession>A0A553K453</accession>
<evidence type="ECO:0000313" key="5">
    <source>
        <dbReference type="Proteomes" id="UP000317638"/>
    </source>
</evidence>
<comment type="caution">
    <text evidence="4">The sequence shown here is derived from an EMBL/GenBank/DDBJ whole genome shotgun (WGS) entry which is preliminary data.</text>
</comment>
<comment type="similarity">
    <text evidence="1">Belongs to the CdaR family.</text>
</comment>
<reference evidence="4 5" key="1">
    <citation type="submission" date="2019-07" db="EMBL/GenBank/DDBJ databases">
        <authorList>
            <person name="Zhou L.-Y."/>
        </authorList>
    </citation>
    <scope>NUCLEOTIDE SEQUENCE [LARGE SCALE GENOMIC DNA]</scope>
    <source>
        <strain evidence="4 5">YIM 101269</strain>
    </source>
</reference>
<evidence type="ECO:0000256" key="1">
    <source>
        <dbReference type="ARBA" id="ARBA00006754"/>
    </source>
</evidence>
<name>A0A553K453_9ACTN</name>
<dbReference type="EMBL" id="VKKG01000001">
    <property type="protein sequence ID" value="TRY19464.1"/>
    <property type="molecule type" value="Genomic_DNA"/>
</dbReference>
<dbReference type="AlphaFoldDB" id="A0A553K453"/>
<dbReference type="InterPro" id="IPR041522">
    <property type="entry name" value="CdaR_GGDEF"/>
</dbReference>
<dbReference type="InterPro" id="IPR025736">
    <property type="entry name" value="PucR_C-HTH_dom"/>
</dbReference>
<evidence type="ECO:0000313" key="4">
    <source>
        <dbReference type="EMBL" id="TRY19464.1"/>
    </source>
</evidence>
<dbReference type="Pfam" id="PF13556">
    <property type="entry name" value="HTH_30"/>
    <property type="match status" value="1"/>
</dbReference>
<dbReference type="PANTHER" id="PTHR33744">
    <property type="entry name" value="CARBOHYDRATE DIACID REGULATOR"/>
    <property type="match status" value="1"/>
</dbReference>
<dbReference type="OrthoDB" id="3246591at2"/>
<keyword evidence="5" id="KW-1185">Reference proteome</keyword>
<sequence>MDSTQRPRAGTLPSQVGSTRTRAAMLKRLRGATSTMNTATLAAMESRHEWFTQLDAESRSWINLLARSGIDGFVTWLSGEDFEPESVFAAAPRAMAGRISLQQTVDLVRTTTEVVEEQIQHLLPRGDRQALLLGIVHYSREIAFGAAAIYARAAEARGAWDSRIEATVIDAVVRAETDESVLSRASTLGWPSGSKVVVAIAAAPKEARIEDLRRAARHLGLEMLAAPQGDRLVCIFGGARITEPVETCDLISQLEDHFADGNVIVGPIADNLAGAPSSARAAASGFRAAKAWPEGPRTMLSVDLLPERALAGDGHARRTLAHDIYGALRGSKELLETCVGFLDSGSSTEATARALFIHPNTVRYRVKRIQDVTGYNPADAREAYVLRMAITLGRLVGTPQTGA</sequence>
<organism evidence="4 5">
    <name type="scientific">Tessaracoccus rhinocerotis</name>
    <dbReference type="NCBI Taxonomy" id="1689449"/>
    <lineage>
        <taxon>Bacteria</taxon>
        <taxon>Bacillati</taxon>
        <taxon>Actinomycetota</taxon>
        <taxon>Actinomycetes</taxon>
        <taxon>Propionibacteriales</taxon>
        <taxon>Propionibacteriaceae</taxon>
        <taxon>Tessaracoccus</taxon>
    </lineage>
</organism>
<dbReference type="InterPro" id="IPR042070">
    <property type="entry name" value="PucR_C-HTH_sf"/>
</dbReference>
<feature type="domain" description="CdaR GGDEF-like" evidence="3">
    <location>
        <begin position="176"/>
        <end position="283"/>
    </location>
</feature>
<evidence type="ECO:0000259" key="3">
    <source>
        <dbReference type="Pfam" id="PF17853"/>
    </source>
</evidence>
<feature type="domain" description="PucR C-terminal helix-turn-helix" evidence="2">
    <location>
        <begin position="334"/>
        <end position="391"/>
    </location>
</feature>
<dbReference type="Pfam" id="PF17853">
    <property type="entry name" value="GGDEF_2"/>
    <property type="match status" value="1"/>
</dbReference>